<name>A0A9X2G4I9_9MICO</name>
<feature type="region of interest" description="Disordered" evidence="1">
    <location>
        <begin position="1"/>
        <end position="73"/>
    </location>
</feature>
<evidence type="ECO:0000256" key="1">
    <source>
        <dbReference type="SAM" id="MobiDB-lite"/>
    </source>
</evidence>
<comment type="caution">
    <text evidence="2">The sequence shown here is derived from an EMBL/GenBank/DDBJ whole genome shotgun (WGS) entry which is preliminary data.</text>
</comment>
<dbReference type="AlphaFoldDB" id="A0A9X2G4I9"/>
<evidence type="ECO:0000313" key="2">
    <source>
        <dbReference type="EMBL" id="MCP2265568.1"/>
    </source>
</evidence>
<feature type="compositionally biased region" description="Basic and acidic residues" evidence="1">
    <location>
        <begin position="1"/>
        <end position="18"/>
    </location>
</feature>
<proteinExistence type="predicted"/>
<evidence type="ECO:0000313" key="3">
    <source>
        <dbReference type="Proteomes" id="UP001139493"/>
    </source>
</evidence>
<protein>
    <submittedName>
        <fullName evidence="2">Uncharacterized protein</fullName>
    </submittedName>
</protein>
<reference evidence="2" key="1">
    <citation type="submission" date="2022-06" db="EMBL/GenBank/DDBJ databases">
        <title>Genomic Encyclopedia of Archaeal and Bacterial Type Strains, Phase II (KMG-II): from individual species to whole genera.</title>
        <authorList>
            <person name="Goeker M."/>
        </authorList>
    </citation>
    <scope>NUCLEOTIDE SEQUENCE</scope>
    <source>
        <strain evidence="2">DSM 26652</strain>
    </source>
</reference>
<keyword evidence="3" id="KW-1185">Reference proteome</keyword>
<dbReference type="Proteomes" id="UP001139493">
    <property type="component" value="Unassembled WGS sequence"/>
</dbReference>
<dbReference type="EMBL" id="JAMTCS010000008">
    <property type="protein sequence ID" value="MCP2265568.1"/>
    <property type="molecule type" value="Genomic_DNA"/>
</dbReference>
<sequence length="73" mass="7616">MTESKTKPAAETPEKAKAPDTTPEAAKAAVQTPENARDVVAAVSRRADGSADQTPGYVVIGETDDDEKTADKD</sequence>
<accession>A0A9X2G4I9</accession>
<organism evidence="2 3">
    <name type="scientific">Promicromonospora thailandica</name>
    <dbReference type="NCBI Taxonomy" id="765201"/>
    <lineage>
        <taxon>Bacteria</taxon>
        <taxon>Bacillati</taxon>
        <taxon>Actinomycetota</taxon>
        <taxon>Actinomycetes</taxon>
        <taxon>Micrococcales</taxon>
        <taxon>Promicromonosporaceae</taxon>
        <taxon>Promicromonospora</taxon>
    </lineage>
</organism>
<dbReference type="RefSeq" id="WP_253836788.1">
    <property type="nucleotide sequence ID" value="NZ_JAMTCS010000008.1"/>
</dbReference>
<gene>
    <name evidence="2" type="ORF">APR03_002924</name>
</gene>
<feature type="compositionally biased region" description="Acidic residues" evidence="1">
    <location>
        <begin position="62"/>
        <end position="73"/>
    </location>
</feature>